<organism evidence="1 2">
    <name type="scientific">Hydrogenimonas thermophila</name>
    <dbReference type="NCBI Taxonomy" id="223786"/>
    <lineage>
        <taxon>Bacteria</taxon>
        <taxon>Pseudomonadati</taxon>
        <taxon>Campylobacterota</taxon>
        <taxon>Epsilonproteobacteria</taxon>
        <taxon>Campylobacterales</taxon>
        <taxon>Hydrogenimonadaceae</taxon>
        <taxon>Hydrogenimonas</taxon>
    </lineage>
</organism>
<dbReference type="AlphaFoldDB" id="A0A1I5SSQ3"/>
<reference evidence="1 2" key="1">
    <citation type="submission" date="2016-10" db="EMBL/GenBank/DDBJ databases">
        <authorList>
            <person name="de Groot N.N."/>
        </authorList>
    </citation>
    <scope>NUCLEOTIDE SEQUENCE [LARGE SCALE GENOMIC DNA]</scope>
    <source>
        <strain evidence="1 2">EP1-55-1</strain>
    </source>
</reference>
<accession>A0A1I5SSQ3</accession>
<dbReference type="STRING" id="223786.SAMN05216234_1375"/>
<dbReference type="Proteomes" id="UP000199227">
    <property type="component" value="Unassembled WGS sequence"/>
</dbReference>
<evidence type="ECO:0000313" key="1">
    <source>
        <dbReference type="EMBL" id="SFP73834.1"/>
    </source>
</evidence>
<dbReference type="EMBL" id="FOXB01000037">
    <property type="protein sequence ID" value="SFP73834.1"/>
    <property type="molecule type" value="Genomic_DNA"/>
</dbReference>
<gene>
    <name evidence="1" type="ORF">SAMN05216234_1375</name>
</gene>
<protein>
    <submittedName>
        <fullName evidence="1">Uncharacterized protein</fullName>
    </submittedName>
</protein>
<dbReference type="RefSeq" id="WP_092913531.1">
    <property type="nucleotide sequence ID" value="NZ_CP136592.1"/>
</dbReference>
<keyword evidence="2" id="KW-1185">Reference proteome</keyword>
<dbReference type="OrthoDB" id="9795626at2"/>
<evidence type="ECO:0000313" key="2">
    <source>
        <dbReference type="Proteomes" id="UP000199227"/>
    </source>
</evidence>
<sequence length="174" mass="20514">MAKVTLKDIKSKFALLSPREQEKLIGDLYRFSNETKRFLEQRLFGANIEPYLNDLERLTYDRFESTPPKLIVAKDVNRVLTQAKKAGLDEFGMMELHFYVFEAYVVYIDMFGISDEAIENKCAMHLDKSLALLKKVELPLEDKRNKFQEAIDIVDKHNNMYRDHLYDILDDYSF</sequence>
<proteinExistence type="predicted"/>
<name>A0A1I5SSQ3_9BACT</name>